<dbReference type="RefSeq" id="XP_014665692.1">
    <property type="nucleotide sequence ID" value="XM_014810206.1"/>
</dbReference>
<protein>
    <submittedName>
        <fullName evidence="9">Sulfate anion transporter 1-like isoform X1</fullName>
    </submittedName>
</protein>
<evidence type="ECO:0000256" key="6">
    <source>
        <dbReference type="SAM" id="Phobius"/>
    </source>
</evidence>
<feature type="transmembrane region" description="Helical" evidence="6">
    <location>
        <begin position="381"/>
        <end position="400"/>
    </location>
</feature>
<accession>A0ABM1E0H1</accession>
<feature type="transmembrane region" description="Helical" evidence="6">
    <location>
        <begin position="102"/>
        <end position="118"/>
    </location>
</feature>
<dbReference type="Pfam" id="PF01740">
    <property type="entry name" value="STAS"/>
    <property type="match status" value="1"/>
</dbReference>
<name>A0ABM1E0H1_PRICU</name>
<dbReference type="PANTHER" id="PTHR11814">
    <property type="entry name" value="SULFATE TRANSPORTER"/>
    <property type="match status" value="1"/>
</dbReference>
<feature type="transmembrane region" description="Helical" evidence="6">
    <location>
        <begin position="453"/>
        <end position="486"/>
    </location>
</feature>
<evidence type="ECO:0000256" key="2">
    <source>
        <dbReference type="ARBA" id="ARBA00022692"/>
    </source>
</evidence>
<evidence type="ECO:0000259" key="7">
    <source>
        <dbReference type="PROSITE" id="PS50801"/>
    </source>
</evidence>
<feature type="transmembrane region" description="Helical" evidence="6">
    <location>
        <begin position="215"/>
        <end position="233"/>
    </location>
</feature>
<dbReference type="GeneID" id="106807757"/>
<dbReference type="InterPro" id="IPR011547">
    <property type="entry name" value="SLC26A/SulP_dom"/>
</dbReference>
<feature type="transmembrane region" description="Helical" evidence="6">
    <location>
        <begin position="296"/>
        <end position="316"/>
    </location>
</feature>
<dbReference type="Pfam" id="PF00916">
    <property type="entry name" value="Sulfate_transp"/>
    <property type="match status" value="1"/>
</dbReference>
<feature type="transmembrane region" description="Helical" evidence="6">
    <location>
        <begin position="328"/>
        <end position="345"/>
    </location>
</feature>
<dbReference type="Proteomes" id="UP000695022">
    <property type="component" value="Unplaced"/>
</dbReference>
<dbReference type="InterPro" id="IPR001902">
    <property type="entry name" value="SLC26A/SulP_fam"/>
</dbReference>
<gene>
    <name evidence="9" type="primary">LOC106807757</name>
</gene>
<proteinExistence type="predicted"/>
<dbReference type="InterPro" id="IPR002645">
    <property type="entry name" value="STAS_dom"/>
</dbReference>
<dbReference type="PROSITE" id="PS50801">
    <property type="entry name" value="STAS"/>
    <property type="match status" value="1"/>
</dbReference>
<evidence type="ECO:0000256" key="3">
    <source>
        <dbReference type="ARBA" id="ARBA00022989"/>
    </source>
</evidence>
<reference evidence="9" key="1">
    <citation type="submission" date="2025-08" db="UniProtKB">
        <authorList>
            <consortium name="RefSeq"/>
        </authorList>
    </citation>
    <scope>IDENTIFICATION</scope>
</reference>
<feature type="transmembrane region" description="Helical" evidence="6">
    <location>
        <begin position="507"/>
        <end position="539"/>
    </location>
</feature>
<feature type="transmembrane region" description="Helical" evidence="6">
    <location>
        <begin position="130"/>
        <end position="149"/>
    </location>
</feature>
<feature type="domain" description="STAS" evidence="7">
    <location>
        <begin position="563"/>
        <end position="710"/>
    </location>
</feature>
<keyword evidence="3 6" id="KW-1133">Transmembrane helix</keyword>
<sequence length="737" mass="80197">MRGGVANNKPQEAAERDSEEEGFMDPAPKCAPLRYVVDRQIYTQPDFDAEYEQHEKEPISLSQQARYCLQRKLCCTRGRLQQFLFGFFPFITVLRTYDVRQYLLGDIIAGMVVGVMNIPQGMGYAMLANMPPVCGLYVSFFAPLTYFIFGTSRHISVGTFAVVSLMVADAVHRFAPSSDFGEGSYDPYNSTNISTIASIDSGEVRAPGEYTNIEVATAVTLMTGLFQIAMYVVNLGSLTTYLSDQLVSAFTTGAAMHVFTSQLKHILGVRTTSHSGAFQIVYIYIELLRNVTDANMVALLTSVACILTLVIAKEVIDPRLRPIIKMPIPVELVVVAAGTGLAHYLRLADGYDLSIVGSVASGIPSPSAPPVGLLSRVVGDAFPIAVVAFTITVSMAKIFARKHGYEVDANQELFAGGAANVVTSCFGGFASSASLSRSAVQENVGGRTQVAGVVACALLLLVLLVVGPFFGTLPNAVLASIIIVALKGMFRQYREVPRLWRLSKPDFLIWLVTWAATVFIDVKYGLVIGVGFSLLTIVWQTQRPFIAIMGWLPGSNVYKAINVYQPVVEVPGVRIFRFEASLYFANADSFLERLFKLTGIGRRGKQPPAAAAAADMVSVDELGSMTIFPDAAAADPTRFVVVDCSMFGYIDLSGVAALKEAVRRFDEAGVEVLLSGCRFRVRQTLHRTRFFDDVPQKRLHLTIHDAILYASSRLPGGGVGLDEMFPCDDLCINNNPV</sequence>
<evidence type="ECO:0000256" key="5">
    <source>
        <dbReference type="SAM" id="MobiDB-lite"/>
    </source>
</evidence>
<organism evidence="8 9">
    <name type="scientific">Priapulus caudatus</name>
    <name type="common">Priapulid worm</name>
    <dbReference type="NCBI Taxonomy" id="37621"/>
    <lineage>
        <taxon>Eukaryota</taxon>
        <taxon>Metazoa</taxon>
        <taxon>Ecdysozoa</taxon>
        <taxon>Scalidophora</taxon>
        <taxon>Priapulida</taxon>
        <taxon>Priapulimorpha</taxon>
        <taxon>Priapulimorphida</taxon>
        <taxon>Priapulidae</taxon>
        <taxon>Priapulus</taxon>
    </lineage>
</organism>
<feature type="region of interest" description="Disordered" evidence="5">
    <location>
        <begin position="1"/>
        <end position="28"/>
    </location>
</feature>
<dbReference type="SUPFAM" id="SSF52091">
    <property type="entry name" value="SpoIIaa-like"/>
    <property type="match status" value="1"/>
</dbReference>
<keyword evidence="2 6" id="KW-0812">Transmembrane</keyword>
<dbReference type="NCBIfam" id="TIGR00815">
    <property type="entry name" value="sulP"/>
    <property type="match status" value="1"/>
</dbReference>
<evidence type="ECO:0000313" key="8">
    <source>
        <dbReference type="Proteomes" id="UP000695022"/>
    </source>
</evidence>
<feature type="transmembrane region" description="Helical" evidence="6">
    <location>
        <begin position="412"/>
        <end position="433"/>
    </location>
</feature>
<keyword evidence="4 6" id="KW-0472">Membrane</keyword>
<comment type="subcellular location">
    <subcellularLocation>
        <location evidence="1">Membrane</location>
        <topology evidence="1">Multi-pass membrane protein</topology>
    </subcellularLocation>
</comment>
<keyword evidence="8" id="KW-1185">Reference proteome</keyword>
<evidence type="ECO:0000313" key="9">
    <source>
        <dbReference type="RefSeq" id="XP_014665692.1"/>
    </source>
</evidence>
<dbReference type="CDD" id="cd07042">
    <property type="entry name" value="STAS_SulP_like_sulfate_transporter"/>
    <property type="match status" value="1"/>
</dbReference>
<evidence type="ECO:0000256" key="4">
    <source>
        <dbReference type="ARBA" id="ARBA00023136"/>
    </source>
</evidence>
<dbReference type="Gene3D" id="3.30.750.24">
    <property type="entry name" value="STAS domain"/>
    <property type="match status" value="1"/>
</dbReference>
<evidence type="ECO:0000256" key="1">
    <source>
        <dbReference type="ARBA" id="ARBA00004141"/>
    </source>
</evidence>
<dbReference type="InterPro" id="IPR036513">
    <property type="entry name" value="STAS_dom_sf"/>
</dbReference>